<organism evidence="2 3">
    <name type="scientific">Aspergillus pseudotamarii</name>
    <dbReference type="NCBI Taxonomy" id="132259"/>
    <lineage>
        <taxon>Eukaryota</taxon>
        <taxon>Fungi</taxon>
        <taxon>Dikarya</taxon>
        <taxon>Ascomycota</taxon>
        <taxon>Pezizomycotina</taxon>
        <taxon>Eurotiomycetes</taxon>
        <taxon>Eurotiomycetidae</taxon>
        <taxon>Eurotiales</taxon>
        <taxon>Aspergillaceae</taxon>
        <taxon>Aspergillus</taxon>
        <taxon>Aspergillus subgen. Circumdati</taxon>
    </lineage>
</organism>
<reference evidence="2 3" key="1">
    <citation type="submission" date="2019-04" db="EMBL/GenBank/DDBJ databases">
        <title>Friends and foes A comparative genomics study of 23 Aspergillus species from section Flavi.</title>
        <authorList>
            <consortium name="DOE Joint Genome Institute"/>
            <person name="Kjaerbolling I."/>
            <person name="Vesth T."/>
            <person name="Frisvad J.C."/>
            <person name="Nybo J.L."/>
            <person name="Theobald S."/>
            <person name="Kildgaard S."/>
            <person name="Isbrandt T."/>
            <person name="Kuo A."/>
            <person name="Sato A."/>
            <person name="Lyhne E.K."/>
            <person name="Kogle M.E."/>
            <person name="Wiebenga A."/>
            <person name="Kun R.S."/>
            <person name="Lubbers R.J."/>
            <person name="Makela M.R."/>
            <person name="Barry K."/>
            <person name="Chovatia M."/>
            <person name="Clum A."/>
            <person name="Daum C."/>
            <person name="Haridas S."/>
            <person name="He G."/>
            <person name="LaButti K."/>
            <person name="Lipzen A."/>
            <person name="Mondo S."/>
            <person name="Riley R."/>
            <person name="Salamov A."/>
            <person name="Simmons B.A."/>
            <person name="Magnuson J.K."/>
            <person name="Henrissat B."/>
            <person name="Mortensen U.H."/>
            <person name="Larsen T.O."/>
            <person name="Devries R.P."/>
            <person name="Grigoriev I.V."/>
            <person name="Machida M."/>
            <person name="Baker S.E."/>
            <person name="Andersen M.R."/>
        </authorList>
    </citation>
    <scope>NUCLEOTIDE SEQUENCE [LARGE SCALE GENOMIC DNA]</scope>
    <source>
        <strain evidence="2 3">CBS 117625</strain>
    </source>
</reference>
<dbReference type="GeneID" id="43640638"/>
<dbReference type="OrthoDB" id="3527137at2759"/>
<gene>
    <name evidence="2" type="ORF">BDV38DRAFT_266193</name>
</gene>
<accession>A0A5N6S872</accession>
<dbReference type="RefSeq" id="XP_031906885.1">
    <property type="nucleotide sequence ID" value="XM_032056428.1"/>
</dbReference>
<protein>
    <recommendedName>
        <fullName evidence="1">DUF7770 domain-containing protein</fullName>
    </recommendedName>
</protein>
<evidence type="ECO:0000313" key="3">
    <source>
        <dbReference type="Proteomes" id="UP000325672"/>
    </source>
</evidence>
<feature type="domain" description="DUF7770" evidence="1">
    <location>
        <begin position="32"/>
        <end position="174"/>
    </location>
</feature>
<dbReference type="EMBL" id="ML743694">
    <property type="protein sequence ID" value="KAE8130822.1"/>
    <property type="molecule type" value="Genomic_DNA"/>
</dbReference>
<dbReference type="InterPro" id="IPR056672">
    <property type="entry name" value="DUF7770"/>
</dbReference>
<dbReference type="AlphaFoldDB" id="A0A5N6S872"/>
<dbReference type="Pfam" id="PF24968">
    <property type="entry name" value="DUF7770"/>
    <property type="match status" value="1"/>
</dbReference>
<evidence type="ECO:0000259" key="1">
    <source>
        <dbReference type="Pfam" id="PF24968"/>
    </source>
</evidence>
<sequence length="174" mass="19711">MANFQPLNFIPKHRQAQILESPVESLIAVPHSKKANTNHWCLYLLTSDRSSVRIDCQPSYSVPSTILPGGSKAYVIISELSYTVSKDAQAQFLLGVVPGLKVRHFYDLLIENGRHKYEFDSNGVGCRFWTTDQINLLHQHRLITDTAQVTAAKNGIRKLWPDQTPLELDRGAYY</sequence>
<proteinExistence type="predicted"/>
<evidence type="ECO:0000313" key="2">
    <source>
        <dbReference type="EMBL" id="KAE8130822.1"/>
    </source>
</evidence>
<keyword evidence="3" id="KW-1185">Reference proteome</keyword>
<name>A0A5N6S872_ASPPS</name>
<dbReference type="Proteomes" id="UP000325672">
    <property type="component" value="Unassembled WGS sequence"/>
</dbReference>